<evidence type="ECO:0000256" key="4">
    <source>
        <dbReference type="SAM" id="Coils"/>
    </source>
</evidence>
<comment type="similarity">
    <text evidence="1">Belongs to the SMC family. SbcC subfamily.</text>
</comment>
<comment type="subunit">
    <text evidence="2">Heterodimer of SbcC and SbcD.</text>
</comment>
<feature type="coiled-coil region" evidence="4">
    <location>
        <begin position="458"/>
        <end position="537"/>
    </location>
</feature>
<dbReference type="Proteomes" id="UP001240171">
    <property type="component" value="Unassembled WGS sequence"/>
</dbReference>
<dbReference type="InterPro" id="IPR027417">
    <property type="entry name" value="P-loop_NTPase"/>
</dbReference>
<organism evidence="6 7">
    <name type="scientific">Paenibacillus lacisoli</name>
    <dbReference type="NCBI Taxonomy" id="3064525"/>
    <lineage>
        <taxon>Bacteria</taxon>
        <taxon>Bacillati</taxon>
        <taxon>Bacillota</taxon>
        <taxon>Bacilli</taxon>
        <taxon>Bacillales</taxon>
        <taxon>Paenibacillaceae</taxon>
        <taxon>Paenibacillus</taxon>
    </lineage>
</organism>
<dbReference type="Pfam" id="PF13476">
    <property type="entry name" value="AAA_23"/>
    <property type="match status" value="1"/>
</dbReference>
<evidence type="ECO:0000256" key="3">
    <source>
        <dbReference type="ARBA" id="ARBA00013368"/>
    </source>
</evidence>
<dbReference type="PANTHER" id="PTHR32114:SF2">
    <property type="entry name" value="ABC TRANSPORTER ABCH.3"/>
    <property type="match status" value="1"/>
</dbReference>
<feature type="coiled-coil region" evidence="4">
    <location>
        <begin position="297"/>
        <end position="345"/>
    </location>
</feature>
<dbReference type="Gene3D" id="3.40.50.300">
    <property type="entry name" value="P-loop containing nucleotide triphosphate hydrolases"/>
    <property type="match status" value="1"/>
</dbReference>
<dbReference type="EMBL" id="JAUQTB010000016">
    <property type="protein sequence ID" value="MDO7908463.1"/>
    <property type="molecule type" value="Genomic_DNA"/>
</dbReference>
<gene>
    <name evidence="6" type="ORF">Q5741_18850</name>
</gene>
<evidence type="ECO:0000313" key="6">
    <source>
        <dbReference type="EMBL" id="MDO7908463.1"/>
    </source>
</evidence>
<comment type="caution">
    <text evidence="6">The sequence shown here is derived from an EMBL/GenBank/DDBJ whole genome shotgun (WGS) entry which is preliminary data.</text>
</comment>
<feature type="coiled-coil region" evidence="4">
    <location>
        <begin position="393"/>
        <end position="434"/>
    </location>
</feature>
<protein>
    <recommendedName>
        <fullName evidence="3">Nuclease SbcCD subunit C</fullName>
    </recommendedName>
</protein>
<dbReference type="InterPro" id="IPR038729">
    <property type="entry name" value="Rad50/SbcC_AAA"/>
</dbReference>
<name>A0ABT9CGQ4_9BACL</name>
<dbReference type="Gene3D" id="1.10.287.1490">
    <property type="match status" value="2"/>
</dbReference>
<dbReference type="RefSeq" id="WP_305025683.1">
    <property type="nucleotide sequence ID" value="NZ_JAUQTB010000016.1"/>
</dbReference>
<keyword evidence="4" id="KW-0175">Coiled coil</keyword>
<evidence type="ECO:0000256" key="1">
    <source>
        <dbReference type="ARBA" id="ARBA00006930"/>
    </source>
</evidence>
<evidence type="ECO:0000313" key="7">
    <source>
        <dbReference type="Proteomes" id="UP001240171"/>
    </source>
</evidence>
<accession>A0ABT9CGQ4</accession>
<keyword evidence="7" id="KW-1185">Reference proteome</keyword>
<feature type="domain" description="Rad50/SbcC-type AAA" evidence="5">
    <location>
        <begin position="8"/>
        <end position="259"/>
    </location>
</feature>
<evidence type="ECO:0000259" key="5">
    <source>
        <dbReference type="Pfam" id="PF13476"/>
    </source>
</evidence>
<dbReference type="SUPFAM" id="SSF52540">
    <property type="entry name" value="P-loop containing nucleoside triphosphate hydrolases"/>
    <property type="match status" value="1"/>
</dbReference>
<reference evidence="6 7" key="1">
    <citation type="submission" date="2023-07" db="EMBL/GenBank/DDBJ databases">
        <title>Paenibacillus sp. JX-17 nov. isolated from soil.</title>
        <authorList>
            <person name="Wan Y."/>
            <person name="Liu B."/>
        </authorList>
    </citation>
    <scope>NUCLEOTIDE SEQUENCE [LARGE SCALE GENOMIC DNA]</scope>
    <source>
        <strain evidence="6 7">JX-17</strain>
    </source>
</reference>
<dbReference type="PANTHER" id="PTHR32114">
    <property type="entry name" value="ABC TRANSPORTER ABCH.3"/>
    <property type="match status" value="1"/>
</dbReference>
<proteinExistence type="inferred from homology"/>
<sequence length="662" mass="75980">MRSMILEQLTLRNFKGFREFTLTTQQGNVSAFGDNATGKTTLFDAFIWLMFGKDSQNRTDFEIKGLDTTGRVLQHKLEHEVEGVFLIDGVRRTFRRVFSEKWTRKRGAVTEEHTGHTTDYYVDGVPQKEKDYKAEIDAIIQEDLFKLLTSPSFFNEQLDKKKRRQTLLDVCGDLTDAEVIHSNPDLAELPAILGDRELEKHRMVIVARMSAINKEIKELPIRISEAHRNMPDVSGLNQEQLEADLHTLRNRLESRETEVSRIVTGGEVSVKQKRMREIEGELLDIKNRLQESVLQKVTAQRDEVNQLHMQRDQLRRKIDDNQHRIKQNEASISQKEREAARLRTDWTAENGQQLDEQHDENCPSCGQALPADQIAEAHTKALEQFNLKKSERLEVINKQGKGLVEEIKQLQSNTDKLQQETSQLSDQIADIQTNLTHAESVLQELRAGMQDPTADPSYQQLQQEKAVIQQEIEQLTSSAQEAAAAVRTEIQGLRTEIETLERRRVQFDGVKKAQQRIDELEQQERQLSAEHEQLQKELFLVEEFTRTKTGLLENRINSKFKYARFRLFRDLVNGGQEEVCDTLYEGVPYDKGLNNAARINVGLDIINTLGEHYGFSAPIFVDNAEAVTKLIDTQAQVIRLVVSEADKKIRVVHDDLPIQEAI</sequence>
<evidence type="ECO:0000256" key="2">
    <source>
        <dbReference type="ARBA" id="ARBA00011322"/>
    </source>
</evidence>